<dbReference type="OrthoDB" id="10450027at2759"/>
<dbReference type="AlphaFoldDB" id="A0A1Q9E9M5"/>
<accession>A0A1Q9E9M5</accession>
<keyword evidence="3" id="KW-1185">Reference proteome</keyword>
<evidence type="ECO:0000313" key="3">
    <source>
        <dbReference type="Proteomes" id="UP000186817"/>
    </source>
</evidence>
<proteinExistence type="predicted"/>
<dbReference type="Proteomes" id="UP000186817">
    <property type="component" value="Unassembled WGS sequence"/>
</dbReference>
<protein>
    <submittedName>
        <fullName evidence="2">Uncharacterized protein</fullName>
    </submittedName>
</protein>
<evidence type="ECO:0000313" key="2">
    <source>
        <dbReference type="EMBL" id="OLQ04134.1"/>
    </source>
</evidence>
<reference evidence="2 3" key="1">
    <citation type="submission" date="2016-02" db="EMBL/GenBank/DDBJ databases">
        <title>Genome analysis of coral dinoflagellate symbionts highlights evolutionary adaptations to a symbiotic lifestyle.</title>
        <authorList>
            <person name="Aranda M."/>
            <person name="Li Y."/>
            <person name="Liew Y.J."/>
            <person name="Baumgarten S."/>
            <person name="Simakov O."/>
            <person name="Wilson M."/>
            <person name="Piel J."/>
            <person name="Ashoor H."/>
            <person name="Bougouffa S."/>
            <person name="Bajic V.B."/>
            <person name="Ryu T."/>
            <person name="Ravasi T."/>
            <person name="Bayer T."/>
            <person name="Micklem G."/>
            <person name="Kim H."/>
            <person name="Bhak J."/>
            <person name="Lajeunesse T.C."/>
            <person name="Voolstra C.R."/>
        </authorList>
    </citation>
    <scope>NUCLEOTIDE SEQUENCE [LARGE SCALE GENOMIC DNA]</scope>
    <source>
        <strain evidence="2 3">CCMP2467</strain>
    </source>
</reference>
<organism evidence="2 3">
    <name type="scientific">Symbiodinium microadriaticum</name>
    <name type="common">Dinoflagellate</name>
    <name type="synonym">Zooxanthella microadriatica</name>
    <dbReference type="NCBI Taxonomy" id="2951"/>
    <lineage>
        <taxon>Eukaryota</taxon>
        <taxon>Sar</taxon>
        <taxon>Alveolata</taxon>
        <taxon>Dinophyceae</taxon>
        <taxon>Suessiales</taxon>
        <taxon>Symbiodiniaceae</taxon>
        <taxon>Symbiodinium</taxon>
    </lineage>
</organism>
<sequence>MGRVITTTGGHRVLHLQRSIQREDLPLQIQRSRRSSAGVARAQADALRRRLKLRREAVWRPDELFDSVEALLAVENEAACGASACWAKWRNWCTQFERRDPGGKWDNGLDDIDKLLAEEENEKAADESDARALAEMQERHEQELQEHLDEEKRRWEAKEARKAREWDDWALFDETEKGPRRSRVPTPRLYLHVETAQLENRVSVTKSWRRCRAENQSEYS</sequence>
<feature type="coiled-coil region" evidence="1">
    <location>
        <begin position="109"/>
        <end position="161"/>
    </location>
</feature>
<name>A0A1Q9E9M5_SYMMI</name>
<dbReference type="EMBL" id="LSRX01000218">
    <property type="protein sequence ID" value="OLQ04134.1"/>
    <property type="molecule type" value="Genomic_DNA"/>
</dbReference>
<evidence type="ECO:0000256" key="1">
    <source>
        <dbReference type="SAM" id="Coils"/>
    </source>
</evidence>
<gene>
    <name evidence="2" type="ORF">AK812_SmicGene12829</name>
</gene>
<comment type="caution">
    <text evidence="2">The sequence shown here is derived from an EMBL/GenBank/DDBJ whole genome shotgun (WGS) entry which is preliminary data.</text>
</comment>
<keyword evidence="1" id="KW-0175">Coiled coil</keyword>